<name>A0A845BE19_9PROT</name>
<dbReference type="Pfam" id="PF00128">
    <property type="entry name" value="Alpha-amylase"/>
    <property type="match status" value="1"/>
</dbReference>
<dbReference type="SMART" id="SM00642">
    <property type="entry name" value="Aamy"/>
    <property type="match status" value="1"/>
</dbReference>
<dbReference type="OrthoDB" id="9805159at2"/>
<sequence length="726" mass="80526">MRVMRLMSGLLLVLAMPGWRVARAEPWMGNLLLRDPAAPAEARPGNYGTVKYFIDEARGEHAALAVEIEVQADGRPPEALEVQAFSNLNRRDHAKVWESPEAAGGPGSYYMTYPMAPAGTHGGNLVYRAELPVERTGAYRLTARFRADGGPWRWHNDFEAGAMRQRDAAIVVSPRKVLDLALYEAAPFVVEAQSGGGEDRRSTLEDFLEPDADGFDPFSLDLVRGGLGFNALWLMPVFPNTRERWDPDQRRWLPNASPGSPYAARDYWSVDPRLSEAGTAAAAMDQFRRLVQAADEKGLDVFIDVAFNHAGHDVVMGQGGVELGLAAPSEAERPVRELRPAWATSGRDYRAHASGPEDLAPFAPADRLGEHRWLDAGMDWYFGDYAALGPKPGADTTRGGALDERDLLYTDLDPAGGHDSSVEDLWHYFAHILPYWLDRTNGGLDGIRADFAQGLPPQAWEYIINTTRQRRWDFVFLAEALDPDPVRYRVNRQFDLITTVDHWLYRRSDLTMGQLVASLEGEARLYGAAAAVMHNGTSHDEEGNGDAWLMTARHAVAAALYGVPMVYMGQPLGVAGKVDFQNSWANLEAAWNHADPDVLAMYRRINAARARSPALRGRARHFLTRQSAGGFREDIFSAARWTEEPEVVLAFVNLRNQVVAPETFAIPDAVPLDPAGRYQAFNLLANDPDTPLWPQARSGADIRRDGVFVRFSLPNEAQYLQLRRAG</sequence>
<dbReference type="Proteomes" id="UP000460715">
    <property type="component" value="Unassembled WGS sequence"/>
</dbReference>
<keyword evidence="3" id="KW-1185">Reference proteome</keyword>
<feature type="domain" description="Glycosyl hydrolase family 13 catalytic" evidence="1">
    <location>
        <begin position="207"/>
        <end position="609"/>
    </location>
</feature>
<dbReference type="PANTHER" id="PTHR10357:SF179">
    <property type="entry name" value="NEUTRAL AND BASIC AMINO ACID TRANSPORT PROTEIN RBAT"/>
    <property type="match status" value="1"/>
</dbReference>
<dbReference type="GO" id="GO:0004556">
    <property type="term" value="F:alpha-amylase activity"/>
    <property type="evidence" value="ECO:0007669"/>
    <property type="project" value="TreeGrafter"/>
</dbReference>
<evidence type="ECO:0000259" key="1">
    <source>
        <dbReference type="SMART" id="SM00642"/>
    </source>
</evidence>
<accession>A0A845BE19</accession>
<dbReference type="InterPro" id="IPR017853">
    <property type="entry name" value="GH"/>
</dbReference>
<dbReference type="Gene3D" id="3.20.20.80">
    <property type="entry name" value="Glycosidases"/>
    <property type="match status" value="2"/>
</dbReference>
<evidence type="ECO:0000313" key="2">
    <source>
        <dbReference type="EMBL" id="MXP65371.1"/>
    </source>
</evidence>
<gene>
    <name evidence="2" type="ORF">E0493_18650</name>
</gene>
<evidence type="ECO:0000313" key="3">
    <source>
        <dbReference type="Proteomes" id="UP000460715"/>
    </source>
</evidence>
<dbReference type="GO" id="GO:0009313">
    <property type="term" value="P:oligosaccharide catabolic process"/>
    <property type="evidence" value="ECO:0007669"/>
    <property type="project" value="TreeGrafter"/>
</dbReference>
<dbReference type="InterPro" id="IPR006047">
    <property type="entry name" value="GH13_cat_dom"/>
</dbReference>
<dbReference type="RefSeq" id="WP_160938781.1">
    <property type="nucleotide sequence ID" value="NZ_SNVJ01000020.1"/>
</dbReference>
<dbReference type="EMBL" id="SNVJ01000020">
    <property type="protein sequence ID" value="MXP65371.1"/>
    <property type="molecule type" value="Genomic_DNA"/>
</dbReference>
<organism evidence="2 3">
    <name type="scientific">Teichococcus coralli</name>
    <dbReference type="NCBI Taxonomy" id="2545983"/>
    <lineage>
        <taxon>Bacteria</taxon>
        <taxon>Pseudomonadati</taxon>
        <taxon>Pseudomonadota</taxon>
        <taxon>Alphaproteobacteria</taxon>
        <taxon>Acetobacterales</taxon>
        <taxon>Roseomonadaceae</taxon>
        <taxon>Roseomonas</taxon>
    </lineage>
</organism>
<dbReference type="AlphaFoldDB" id="A0A845BE19"/>
<dbReference type="SUPFAM" id="SSF51445">
    <property type="entry name" value="(Trans)glycosidases"/>
    <property type="match status" value="1"/>
</dbReference>
<dbReference type="PANTHER" id="PTHR10357">
    <property type="entry name" value="ALPHA-AMYLASE FAMILY MEMBER"/>
    <property type="match status" value="1"/>
</dbReference>
<proteinExistence type="predicted"/>
<comment type="caution">
    <text evidence="2">The sequence shown here is derived from an EMBL/GenBank/DDBJ whole genome shotgun (WGS) entry which is preliminary data.</text>
</comment>
<protein>
    <recommendedName>
        <fullName evidence="1">Glycosyl hydrolase family 13 catalytic domain-containing protein</fullName>
    </recommendedName>
</protein>
<reference evidence="2 3" key="1">
    <citation type="submission" date="2019-03" db="EMBL/GenBank/DDBJ databases">
        <title>Roseomonas sp. a novel Roseomonas species isolated from Sea whip Gorgonian.</title>
        <authorList>
            <person name="Li F."/>
            <person name="Pan X."/>
            <person name="Huang S."/>
            <person name="Li Z."/>
            <person name="Meng B."/>
        </authorList>
    </citation>
    <scope>NUCLEOTIDE SEQUENCE [LARGE SCALE GENOMIC DNA]</scope>
    <source>
        <strain evidence="2 3">M0104</strain>
    </source>
</reference>